<keyword evidence="1" id="KW-0472">Membrane</keyword>
<evidence type="ECO:0000313" key="2">
    <source>
        <dbReference type="EMBL" id="AZG47045.1"/>
    </source>
</evidence>
<feature type="transmembrane region" description="Helical" evidence="1">
    <location>
        <begin position="15"/>
        <end position="36"/>
    </location>
</feature>
<dbReference type="EMBL" id="CP033972">
    <property type="protein sequence ID" value="AZG47045.1"/>
    <property type="molecule type" value="Genomic_DNA"/>
</dbReference>
<organism evidence="2 3">
    <name type="scientific">Gordonia insulae</name>
    <dbReference type="NCBI Taxonomy" id="2420509"/>
    <lineage>
        <taxon>Bacteria</taxon>
        <taxon>Bacillati</taxon>
        <taxon>Actinomycetota</taxon>
        <taxon>Actinomycetes</taxon>
        <taxon>Mycobacteriales</taxon>
        <taxon>Gordoniaceae</taxon>
        <taxon>Gordonia</taxon>
    </lineage>
</organism>
<protein>
    <submittedName>
        <fullName evidence="2">Uncharacterized protein</fullName>
    </submittedName>
</protein>
<keyword evidence="3" id="KW-1185">Reference proteome</keyword>
<dbReference type="KEGG" id="gom:D7316_03652"/>
<keyword evidence="1" id="KW-0812">Transmembrane</keyword>
<reference evidence="2 3" key="1">
    <citation type="submission" date="2018-11" db="EMBL/GenBank/DDBJ databases">
        <title>Gordonia insulae sp. nov., isolated from an island soil.</title>
        <authorList>
            <person name="Kim Y.S."/>
            <person name="Kim S.B."/>
        </authorList>
    </citation>
    <scope>NUCLEOTIDE SEQUENCE [LARGE SCALE GENOMIC DNA]</scope>
    <source>
        <strain evidence="2 3">MMS17-SY073</strain>
    </source>
</reference>
<gene>
    <name evidence="2" type="ORF">D7316_03652</name>
</gene>
<evidence type="ECO:0000313" key="3">
    <source>
        <dbReference type="Proteomes" id="UP000271469"/>
    </source>
</evidence>
<proteinExistence type="predicted"/>
<name>A0A3G8JQQ5_9ACTN</name>
<accession>A0A3G8JQQ5</accession>
<keyword evidence="1" id="KW-1133">Transmembrane helix</keyword>
<sequence>MVCPAGTLVGMSNKYVWTAVSVLASLLATAVAVVVVRRSRREPPTVSATIPRVEELNAHRGDATSATS</sequence>
<evidence type="ECO:0000256" key="1">
    <source>
        <dbReference type="SAM" id="Phobius"/>
    </source>
</evidence>
<dbReference type="AlphaFoldDB" id="A0A3G8JQQ5"/>
<dbReference type="Proteomes" id="UP000271469">
    <property type="component" value="Chromosome"/>
</dbReference>